<accession>A0ABX7I2H2</accession>
<evidence type="ECO:0000313" key="2">
    <source>
        <dbReference type="Proteomes" id="UP000612680"/>
    </source>
</evidence>
<keyword evidence="2" id="KW-1185">Reference proteome</keyword>
<dbReference type="RefSeq" id="WP_204661146.1">
    <property type="nucleotide sequence ID" value="NZ_CP056775.1"/>
</dbReference>
<proteinExistence type="predicted"/>
<evidence type="ECO:0000313" key="1">
    <source>
        <dbReference type="EMBL" id="QRR00274.1"/>
    </source>
</evidence>
<gene>
    <name evidence="1" type="ORF">HWI92_04825</name>
</gene>
<sequence length="99" mass="10900">MEQMQIDPENLISIDFENGPYSKTIRTFRPDVYTEDGTYYALLGPDKATGILGSGAGPDEALLDWDKQLAVFISQKHSPDDPVAEFVFDTLGTSKKDVG</sequence>
<organism evidence="1 2">
    <name type="scientific">Dyadobacter sandarakinus</name>
    <dbReference type="NCBI Taxonomy" id="2747268"/>
    <lineage>
        <taxon>Bacteria</taxon>
        <taxon>Pseudomonadati</taxon>
        <taxon>Bacteroidota</taxon>
        <taxon>Cytophagia</taxon>
        <taxon>Cytophagales</taxon>
        <taxon>Spirosomataceae</taxon>
        <taxon>Dyadobacter</taxon>
    </lineage>
</organism>
<name>A0ABX7I2H2_9BACT</name>
<reference evidence="1 2" key="1">
    <citation type="submission" date="2020-06" db="EMBL/GenBank/DDBJ databases">
        <title>Dyadobacter sandarakinus sp. nov., isolated from the soil of the Arctic Yellow River Station.</title>
        <authorList>
            <person name="Zhang Y."/>
            <person name="Peng F."/>
        </authorList>
    </citation>
    <scope>NUCLEOTIDE SEQUENCE [LARGE SCALE GENOMIC DNA]</scope>
    <source>
        <strain evidence="1 2">Q3-56</strain>
    </source>
</reference>
<protein>
    <submittedName>
        <fullName evidence="1">Uncharacterized protein</fullName>
    </submittedName>
</protein>
<dbReference type="Proteomes" id="UP000612680">
    <property type="component" value="Chromosome"/>
</dbReference>
<dbReference type="EMBL" id="CP056775">
    <property type="protein sequence ID" value="QRR00274.1"/>
    <property type="molecule type" value="Genomic_DNA"/>
</dbReference>